<protein>
    <recommendedName>
        <fullName evidence="2">DNA-directed DNA polymerase</fullName>
        <ecNumber evidence="2">2.7.7.7</ecNumber>
    </recommendedName>
</protein>
<dbReference type="InterPro" id="IPR001098">
    <property type="entry name" value="DNA-dir_DNA_pol_A_palm_dom"/>
</dbReference>
<dbReference type="GO" id="GO:0006302">
    <property type="term" value="P:double-strand break repair"/>
    <property type="evidence" value="ECO:0007669"/>
    <property type="project" value="TreeGrafter"/>
</dbReference>
<dbReference type="EC" id="2.7.7.7" evidence="2"/>
<dbReference type="Gene3D" id="3.30.70.370">
    <property type="match status" value="1"/>
</dbReference>
<name>A0A6L6YKQ9_9BURK</name>
<dbReference type="RefSeq" id="WP_160334076.1">
    <property type="nucleotide sequence ID" value="NZ_WSRP01000001.1"/>
</dbReference>
<comment type="catalytic activity">
    <reaction evidence="4">
        <text>DNA(n) + a 2'-deoxyribonucleoside 5'-triphosphate = DNA(n+1) + diphosphate</text>
        <dbReference type="Rhea" id="RHEA:22508"/>
        <dbReference type="Rhea" id="RHEA-COMP:17339"/>
        <dbReference type="Rhea" id="RHEA-COMP:17340"/>
        <dbReference type="ChEBI" id="CHEBI:33019"/>
        <dbReference type="ChEBI" id="CHEBI:61560"/>
        <dbReference type="ChEBI" id="CHEBI:173112"/>
        <dbReference type="EC" id="2.7.7.7"/>
    </reaction>
</comment>
<dbReference type="GO" id="GO:0006261">
    <property type="term" value="P:DNA-templated DNA replication"/>
    <property type="evidence" value="ECO:0007669"/>
    <property type="project" value="InterPro"/>
</dbReference>
<comment type="caution">
    <text evidence="6">The sequence shown here is derived from an EMBL/GenBank/DDBJ whole genome shotgun (WGS) entry which is preliminary data.</text>
</comment>
<keyword evidence="7" id="KW-1185">Reference proteome</keyword>
<keyword evidence="3" id="KW-0235">DNA replication</keyword>
<sequence>MKIKTYFMDLETYSEVPIQYGTHAYAADKSARILLWAYALNDGPVKVWDVDQEPNMPDDLRAAIHDIQSYGARHVWVNGVMFDTVFLQYRDIDLPLIQCDDVRVIAYQHALPGGLGELCKIFKLPTDIAKDKDGSRLIQKFCVPKFKNGIKNYRMKREDTPADWERFVEYCRRDVSSMREIYKRFPGFNNTVQEKEFQLLDVTINRRGMCVDLDLVRAAIKLADKSKDEMDDAIAEKTGGAVSSVNQRQAILDHIREAYGIELESLRSTDIERYLDDPEIPEPVKDILRDRLRGAKTSKAKYKVVENCNVEGRLKGCLQFRGASRTGRVSGVKFQPQNLPRPTKGAQEIEAAIELMKADALDLAYEHPSEFLSECLRGVIVASPGKRLCVADYSNVEGRVLAWLAGEEWKLQAFREFDAGQGHDLYKLTYGRTFGVDPEKVTKELRQIGKVEELALGYGGGAGAFAQFADKFGIDFTHMSELVRKTADPEVYADSENMWEWALEKKITAKLPHDVWVACNAVKQSWRNANAQIVAFWSACETAVRSAIEIPNKSFPIRPGLYARRYGNWLLLHLPSGRFLVYPAPRASDGGDATYMGNNQRTRKFERLKTWGGKIVENITQAVACDLLFEAGLRLEKAGYEIVLSVHDEYICEIPDDKTRNHRHMEELMSSLPSWAEGLPLVAAGFETYRYRKE</sequence>
<dbReference type="Pfam" id="PF00476">
    <property type="entry name" value="DNA_pol_A"/>
    <property type="match status" value="1"/>
</dbReference>
<dbReference type="Proteomes" id="UP000472580">
    <property type="component" value="Unassembled WGS sequence"/>
</dbReference>
<evidence type="ECO:0000256" key="3">
    <source>
        <dbReference type="ARBA" id="ARBA00022705"/>
    </source>
</evidence>
<dbReference type="SUPFAM" id="SSF53098">
    <property type="entry name" value="Ribonuclease H-like"/>
    <property type="match status" value="1"/>
</dbReference>
<proteinExistence type="predicted"/>
<dbReference type="InterPro" id="IPR043502">
    <property type="entry name" value="DNA/RNA_pol_sf"/>
</dbReference>
<evidence type="ECO:0000313" key="7">
    <source>
        <dbReference type="Proteomes" id="UP000472580"/>
    </source>
</evidence>
<dbReference type="PANTHER" id="PTHR10133:SF27">
    <property type="entry name" value="DNA POLYMERASE NU"/>
    <property type="match status" value="1"/>
</dbReference>
<feature type="domain" description="DNA-directed DNA polymerase family A palm" evidence="5">
    <location>
        <begin position="373"/>
        <end position="658"/>
    </location>
</feature>
<evidence type="ECO:0000256" key="2">
    <source>
        <dbReference type="ARBA" id="ARBA00012417"/>
    </source>
</evidence>
<dbReference type="EMBL" id="WSRP01000001">
    <property type="protein sequence ID" value="MVX55641.1"/>
    <property type="molecule type" value="Genomic_DNA"/>
</dbReference>
<dbReference type="GO" id="GO:0003677">
    <property type="term" value="F:DNA binding"/>
    <property type="evidence" value="ECO:0007669"/>
    <property type="project" value="InterPro"/>
</dbReference>
<dbReference type="AlphaFoldDB" id="A0A6L6YKQ9"/>
<dbReference type="GO" id="GO:0003887">
    <property type="term" value="F:DNA-directed DNA polymerase activity"/>
    <property type="evidence" value="ECO:0007669"/>
    <property type="project" value="UniProtKB-EC"/>
</dbReference>
<accession>A0A6L6YKQ9</accession>
<organism evidence="6 7">
    <name type="scientific">Parasutterella muris</name>
    <dbReference type="NCBI Taxonomy" id="2565572"/>
    <lineage>
        <taxon>Bacteria</taxon>
        <taxon>Pseudomonadati</taxon>
        <taxon>Pseudomonadota</taxon>
        <taxon>Betaproteobacteria</taxon>
        <taxon>Burkholderiales</taxon>
        <taxon>Sutterellaceae</taxon>
        <taxon>Parasutterella</taxon>
    </lineage>
</organism>
<dbReference type="PANTHER" id="PTHR10133">
    <property type="entry name" value="DNA POLYMERASE I"/>
    <property type="match status" value="1"/>
</dbReference>
<dbReference type="SMART" id="SM00482">
    <property type="entry name" value="POLAc"/>
    <property type="match status" value="1"/>
</dbReference>
<evidence type="ECO:0000256" key="1">
    <source>
        <dbReference type="ARBA" id="ARBA00011541"/>
    </source>
</evidence>
<dbReference type="OrthoDB" id="9764911at2"/>
<dbReference type="Gene3D" id="1.10.150.20">
    <property type="entry name" value="5' to 3' exonuclease, C-terminal subdomain"/>
    <property type="match status" value="1"/>
</dbReference>
<evidence type="ECO:0000256" key="4">
    <source>
        <dbReference type="ARBA" id="ARBA00049244"/>
    </source>
</evidence>
<gene>
    <name evidence="6" type="ORF">E5987_00245</name>
</gene>
<dbReference type="SUPFAM" id="SSF56672">
    <property type="entry name" value="DNA/RNA polymerases"/>
    <property type="match status" value="1"/>
</dbReference>
<dbReference type="InterPro" id="IPR012337">
    <property type="entry name" value="RNaseH-like_sf"/>
</dbReference>
<comment type="subunit">
    <text evidence="1">Single-chain monomer with multiple functions.</text>
</comment>
<evidence type="ECO:0000313" key="6">
    <source>
        <dbReference type="EMBL" id="MVX55641.1"/>
    </source>
</evidence>
<evidence type="ECO:0000259" key="5">
    <source>
        <dbReference type="SMART" id="SM00482"/>
    </source>
</evidence>
<dbReference type="InterPro" id="IPR002298">
    <property type="entry name" value="DNA_polymerase_A"/>
</dbReference>
<reference evidence="6 7" key="1">
    <citation type="submission" date="2019-12" db="EMBL/GenBank/DDBJ databases">
        <title>Microbes associate with the intestines of laboratory mice.</title>
        <authorList>
            <person name="Navarre W."/>
            <person name="Wong E."/>
        </authorList>
    </citation>
    <scope>NUCLEOTIDE SEQUENCE [LARGE SCALE GENOMIC DNA]</scope>
    <source>
        <strain evidence="6 7">NM82_D38</strain>
    </source>
</reference>